<dbReference type="GO" id="GO:0003677">
    <property type="term" value="F:DNA binding"/>
    <property type="evidence" value="ECO:0007669"/>
    <property type="project" value="InterPro"/>
</dbReference>
<dbReference type="InterPro" id="IPR003477">
    <property type="entry name" value="PemK-like"/>
</dbReference>
<keyword evidence="2" id="KW-1277">Toxin-antitoxin system</keyword>
<organism evidence="5 6">
    <name type="scientific">Streptomyces xinghaiensis</name>
    <dbReference type="NCBI Taxonomy" id="1038928"/>
    <lineage>
        <taxon>Bacteria</taxon>
        <taxon>Bacillati</taxon>
        <taxon>Actinomycetota</taxon>
        <taxon>Actinomycetes</taxon>
        <taxon>Kitasatosporales</taxon>
        <taxon>Streptomycetaceae</taxon>
        <taxon>Streptomyces</taxon>
    </lineage>
</organism>
<feature type="transmembrane region" description="Helical" evidence="4">
    <location>
        <begin position="6"/>
        <end position="26"/>
    </location>
</feature>
<evidence type="ECO:0000313" key="6">
    <source>
        <dbReference type="Proteomes" id="UP000028058"/>
    </source>
</evidence>
<dbReference type="OrthoDB" id="3295034at2"/>
<evidence type="ECO:0000313" key="5">
    <source>
        <dbReference type="EMBL" id="RKM97881.1"/>
    </source>
</evidence>
<dbReference type="AlphaFoldDB" id="A0A3R7J7N8"/>
<keyword evidence="6" id="KW-1185">Reference proteome</keyword>
<sequence length="179" mass="19518">MDTWVWAALAVVVVLALVASVVDGWGRGAPPGRARRRPGGRLRPPGRPGERPRPGPRTRTRTRPGVRPGKRPAGALPAPRAREIWWADVPYEDGPGSKDRPCLVLSVRGGSARVVKITSRDQGARPGVVELPPGSVGDRAGRRSYLTTDELRDVPLAEFRRRVGEVDRSVWSRVRHLAG</sequence>
<protein>
    <submittedName>
        <fullName evidence="5">Type II toxin-antitoxin system PemK/MazF family toxin</fullName>
    </submittedName>
</protein>
<keyword evidence="4" id="KW-1133">Transmembrane helix</keyword>
<feature type="region of interest" description="Disordered" evidence="3">
    <location>
        <begin position="26"/>
        <end position="78"/>
    </location>
</feature>
<evidence type="ECO:0000256" key="2">
    <source>
        <dbReference type="ARBA" id="ARBA00022649"/>
    </source>
</evidence>
<reference evidence="5 6" key="1">
    <citation type="journal article" date="2014" name="Genome Announc.">
        <title>Draft Genome Sequence of Streptomyces fradiae ATCC 19609, a Strain Highly Sensitive to Antibiotics.</title>
        <authorList>
            <person name="Bekker O.B."/>
            <person name="Klimina K.M."/>
            <person name="Vatlin A.A."/>
            <person name="Zakharevich N.V."/>
            <person name="Kasianov A.S."/>
            <person name="Danilenko V.N."/>
        </authorList>
    </citation>
    <scope>NUCLEOTIDE SEQUENCE [LARGE SCALE GENOMIC DNA]</scope>
    <source>
        <strain evidence="5 6">ATCC 19609</strain>
    </source>
</reference>
<dbReference type="SUPFAM" id="SSF50118">
    <property type="entry name" value="Cell growth inhibitor/plasmid maintenance toxic component"/>
    <property type="match status" value="1"/>
</dbReference>
<dbReference type="Gene3D" id="2.30.30.110">
    <property type="match status" value="1"/>
</dbReference>
<evidence type="ECO:0000256" key="3">
    <source>
        <dbReference type="SAM" id="MobiDB-lite"/>
    </source>
</evidence>
<gene>
    <name evidence="5" type="ORF">SFRA_004825</name>
</gene>
<evidence type="ECO:0000256" key="4">
    <source>
        <dbReference type="SAM" id="Phobius"/>
    </source>
</evidence>
<keyword evidence="4" id="KW-0812">Transmembrane</keyword>
<feature type="compositionally biased region" description="Basic residues" evidence="3">
    <location>
        <begin position="54"/>
        <end position="70"/>
    </location>
</feature>
<keyword evidence="4" id="KW-0472">Membrane</keyword>
<accession>A0A3R7J7N8</accession>
<evidence type="ECO:0000256" key="1">
    <source>
        <dbReference type="ARBA" id="ARBA00007521"/>
    </source>
</evidence>
<proteinExistence type="inferred from homology"/>
<name>A0A3R7J7N8_9ACTN</name>
<dbReference type="RefSeq" id="WP_043471142.1">
    <property type="nucleotide sequence ID" value="NZ_CP134822.1"/>
</dbReference>
<comment type="similarity">
    <text evidence="1">Belongs to the PemK/MazF family.</text>
</comment>
<dbReference type="Pfam" id="PF02452">
    <property type="entry name" value="PemK_toxin"/>
    <property type="match status" value="1"/>
</dbReference>
<comment type="caution">
    <text evidence="5">The sequence shown here is derived from an EMBL/GenBank/DDBJ whole genome shotgun (WGS) entry which is preliminary data.</text>
</comment>
<dbReference type="Proteomes" id="UP000028058">
    <property type="component" value="Unassembled WGS sequence"/>
</dbReference>
<dbReference type="InterPro" id="IPR011067">
    <property type="entry name" value="Plasmid_toxin/cell-grow_inhib"/>
</dbReference>
<dbReference type="EMBL" id="JNAD02000002">
    <property type="protein sequence ID" value="RKM97881.1"/>
    <property type="molecule type" value="Genomic_DNA"/>
</dbReference>